<keyword evidence="2" id="KW-0902">Two-component regulatory system</keyword>
<evidence type="ECO:0000256" key="1">
    <source>
        <dbReference type="ARBA" id="ARBA00022553"/>
    </source>
</evidence>
<gene>
    <name evidence="11" type="ORF">BW731_07710</name>
</gene>
<keyword evidence="5" id="KW-0010">Activator</keyword>
<dbReference type="InterPro" id="IPR001867">
    <property type="entry name" value="OmpR/PhoB-type_DNA-bd"/>
</dbReference>
<feature type="domain" description="Response regulatory" evidence="9">
    <location>
        <begin position="3"/>
        <end position="115"/>
    </location>
</feature>
<dbReference type="Pfam" id="PF00072">
    <property type="entry name" value="Response_reg"/>
    <property type="match status" value="1"/>
</dbReference>
<feature type="domain" description="OmpR/PhoB-type" evidence="10">
    <location>
        <begin position="126"/>
        <end position="225"/>
    </location>
</feature>
<dbReference type="Gene3D" id="3.40.50.2300">
    <property type="match status" value="1"/>
</dbReference>
<organism evidence="11 12">
    <name type="scientific">Vagococcus martis</name>
    <dbReference type="NCBI Taxonomy" id="1768210"/>
    <lineage>
        <taxon>Bacteria</taxon>
        <taxon>Bacillati</taxon>
        <taxon>Bacillota</taxon>
        <taxon>Bacilli</taxon>
        <taxon>Lactobacillales</taxon>
        <taxon>Enterococcaceae</taxon>
        <taxon>Vagococcus</taxon>
    </lineage>
</organism>
<feature type="modified residue" description="4-aspartylphosphate" evidence="7">
    <location>
        <position position="51"/>
    </location>
</feature>
<dbReference type="GO" id="GO:0006355">
    <property type="term" value="P:regulation of DNA-templated transcription"/>
    <property type="evidence" value="ECO:0007669"/>
    <property type="project" value="InterPro"/>
</dbReference>
<accession>A0A1V4DI28</accession>
<keyword evidence="1 7" id="KW-0597">Phosphoprotein</keyword>
<dbReference type="InterPro" id="IPR039420">
    <property type="entry name" value="WalR-like"/>
</dbReference>
<evidence type="ECO:0000256" key="5">
    <source>
        <dbReference type="ARBA" id="ARBA00023159"/>
    </source>
</evidence>
<dbReference type="PROSITE" id="PS51755">
    <property type="entry name" value="OMPR_PHOB"/>
    <property type="match status" value="1"/>
</dbReference>
<dbReference type="InterPro" id="IPR011006">
    <property type="entry name" value="CheY-like_superfamily"/>
</dbReference>
<dbReference type="CDD" id="cd00383">
    <property type="entry name" value="trans_reg_C"/>
    <property type="match status" value="1"/>
</dbReference>
<protein>
    <submittedName>
        <fullName evidence="11">DNA-binding response regulator</fullName>
    </submittedName>
</protein>
<evidence type="ECO:0000256" key="8">
    <source>
        <dbReference type="PROSITE-ProRule" id="PRU01091"/>
    </source>
</evidence>
<proteinExistence type="predicted"/>
<evidence type="ECO:0000259" key="10">
    <source>
        <dbReference type="PROSITE" id="PS51755"/>
    </source>
</evidence>
<evidence type="ECO:0000259" key="9">
    <source>
        <dbReference type="PROSITE" id="PS50110"/>
    </source>
</evidence>
<dbReference type="FunFam" id="1.10.10.10:FF:000018">
    <property type="entry name" value="DNA-binding response regulator ResD"/>
    <property type="match status" value="1"/>
</dbReference>
<evidence type="ECO:0000256" key="2">
    <source>
        <dbReference type="ARBA" id="ARBA00023012"/>
    </source>
</evidence>
<evidence type="ECO:0000256" key="3">
    <source>
        <dbReference type="ARBA" id="ARBA00023015"/>
    </source>
</evidence>
<keyword evidence="12" id="KW-1185">Reference proteome</keyword>
<dbReference type="EMBL" id="MVAB01000001">
    <property type="protein sequence ID" value="OPF88062.1"/>
    <property type="molecule type" value="Genomic_DNA"/>
</dbReference>
<comment type="caution">
    <text evidence="11">The sequence shown here is derived from an EMBL/GenBank/DDBJ whole genome shotgun (WGS) entry which is preliminary data.</text>
</comment>
<evidence type="ECO:0000313" key="12">
    <source>
        <dbReference type="Proteomes" id="UP000189970"/>
    </source>
</evidence>
<dbReference type="PANTHER" id="PTHR48111:SF2">
    <property type="entry name" value="RESPONSE REGULATOR SAER"/>
    <property type="match status" value="1"/>
</dbReference>
<keyword evidence="3" id="KW-0805">Transcription regulation</keyword>
<name>A0A1V4DI28_9ENTE</name>
<dbReference type="AlphaFoldDB" id="A0A1V4DI28"/>
<dbReference type="PANTHER" id="PTHR48111">
    <property type="entry name" value="REGULATOR OF RPOS"/>
    <property type="match status" value="1"/>
</dbReference>
<dbReference type="GO" id="GO:0005829">
    <property type="term" value="C:cytosol"/>
    <property type="evidence" value="ECO:0007669"/>
    <property type="project" value="TreeGrafter"/>
</dbReference>
<evidence type="ECO:0000256" key="6">
    <source>
        <dbReference type="ARBA" id="ARBA00023163"/>
    </source>
</evidence>
<dbReference type="RefSeq" id="WP_079347068.1">
    <property type="nucleotide sequence ID" value="NZ_MVAB01000001.1"/>
</dbReference>
<feature type="DNA-binding region" description="OmpR/PhoB-type" evidence="8">
    <location>
        <begin position="126"/>
        <end position="225"/>
    </location>
</feature>
<dbReference type="Proteomes" id="UP000189970">
    <property type="component" value="Unassembled WGS sequence"/>
</dbReference>
<dbReference type="Pfam" id="PF00486">
    <property type="entry name" value="Trans_reg_C"/>
    <property type="match status" value="1"/>
</dbReference>
<keyword evidence="4 8" id="KW-0238">DNA-binding</keyword>
<dbReference type="Gene3D" id="6.10.250.690">
    <property type="match status" value="1"/>
</dbReference>
<sequence length="225" mass="25802">MKCILIIEDDSEINQLLQELLTSNYEVEVAFSGTEGLLLLEIKQIDLVILDMMLPGMNGEDVLKKIRINNQVPVIVLTALNDKKLISETLLNGADDYLTKPFDVDELLARVNVQLRKSTQTIMDNSKNIFYKNIELDVDSFKLKSNDKQIDLSRKEAEILKLLFLFPNKVYTKEDIYNTVWDELYFGDENTINVHISNLRKKIAKLDADNTYIDTVWGIGIKLAD</sequence>
<evidence type="ECO:0000256" key="7">
    <source>
        <dbReference type="PROSITE-ProRule" id="PRU00169"/>
    </source>
</evidence>
<dbReference type="GO" id="GO:0032993">
    <property type="term" value="C:protein-DNA complex"/>
    <property type="evidence" value="ECO:0007669"/>
    <property type="project" value="TreeGrafter"/>
</dbReference>
<dbReference type="SMART" id="SM00448">
    <property type="entry name" value="REC"/>
    <property type="match status" value="1"/>
</dbReference>
<dbReference type="InterPro" id="IPR036388">
    <property type="entry name" value="WH-like_DNA-bd_sf"/>
</dbReference>
<dbReference type="GO" id="GO:0000976">
    <property type="term" value="F:transcription cis-regulatory region binding"/>
    <property type="evidence" value="ECO:0007669"/>
    <property type="project" value="TreeGrafter"/>
</dbReference>
<dbReference type="GO" id="GO:0000156">
    <property type="term" value="F:phosphorelay response regulator activity"/>
    <property type="evidence" value="ECO:0007669"/>
    <property type="project" value="TreeGrafter"/>
</dbReference>
<reference evidence="11 12" key="1">
    <citation type="submission" date="2017-02" db="EMBL/GenBank/DDBJ databases">
        <title>Vagococcus cremeus sp. nov., isolated from the small intestine of a marten, Martes flavigula.</title>
        <authorList>
            <person name="Tak E.J."/>
            <person name="Bae J.-W."/>
        </authorList>
    </citation>
    <scope>NUCLEOTIDE SEQUENCE [LARGE SCALE GENOMIC DNA]</scope>
    <source>
        <strain evidence="11 12">D7T301</strain>
    </source>
</reference>
<evidence type="ECO:0000313" key="11">
    <source>
        <dbReference type="EMBL" id="OPF88062.1"/>
    </source>
</evidence>
<dbReference type="PROSITE" id="PS50110">
    <property type="entry name" value="RESPONSE_REGULATORY"/>
    <property type="match status" value="1"/>
</dbReference>
<dbReference type="SUPFAM" id="SSF52172">
    <property type="entry name" value="CheY-like"/>
    <property type="match status" value="1"/>
</dbReference>
<dbReference type="SMART" id="SM00862">
    <property type="entry name" value="Trans_reg_C"/>
    <property type="match status" value="1"/>
</dbReference>
<keyword evidence="6" id="KW-0804">Transcription</keyword>
<dbReference type="InterPro" id="IPR001789">
    <property type="entry name" value="Sig_transdc_resp-reg_receiver"/>
</dbReference>
<evidence type="ECO:0000256" key="4">
    <source>
        <dbReference type="ARBA" id="ARBA00023125"/>
    </source>
</evidence>
<dbReference type="Gene3D" id="1.10.10.10">
    <property type="entry name" value="Winged helix-like DNA-binding domain superfamily/Winged helix DNA-binding domain"/>
    <property type="match status" value="1"/>
</dbReference>